<dbReference type="PANTHER" id="PTHR43008:SF4">
    <property type="entry name" value="CHAIN DEHYDROGENASE, PUTATIVE (AFU_ORTHOLOGUE AFUA_4G08710)-RELATED"/>
    <property type="match status" value="1"/>
</dbReference>
<comment type="caution">
    <text evidence="3">The sequence shown here is derived from an EMBL/GenBank/DDBJ whole genome shotgun (WGS) entry which is preliminary data.</text>
</comment>
<dbReference type="OrthoDB" id="1669814at2759"/>
<dbReference type="PRINTS" id="PR00081">
    <property type="entry name" value="GDHRDH"/>
</dbReference>
<dbReference type="STRING" id="181874.A0A409YTW4"/>
<dbReference type="Gene3D" id="3.40.50.720">
    <property type="entry name" value="NAD(P)-binding Rossmann-like Domain"/>
    <property type="match status" value="1"/>
</dbReference>
<dbReference type="PANTHER" id="PTHR43008">
    <property type="entry name" value="BENZIL REDUCTASE"/>
    <property type="match status" value="1"/>
</dbReference>
<dbReference type="InParanoid" id="A0A409YTW4"/>
<dbReference type="SUPFAM" id="SSF51735">
    <property type="entry name" value="NAD(P)-binding Rossmann-fold domains"/>
    <property type="match status" value="1"/>
</dbReference>
<dbReference type="InterPro" id="IPR002347">
    <property type="entry name" value="SDR_fam"/>
</dbReference>
<organism evidence="3 4">
    <name type="scientific">Panaeolus cyanescens</name>
    <dbReference type="NCBI Taxonomy" id="181874"/>
    <lineage>
        <taxon>Eukaryota</taxon>
        <taxon>Fungi</taxon>
        <taxon>Dikarya</taxon>
        <taxon>Basidiomycota</taxon>
        <taxon>Agaricomycotina</taxon>
        <taxon>Agaricomycetes</taxon>
        <taxon>Agaricomycetidae</taxon>
        <taxon>Agaricales</taxon>
        <taxon>Agaricineae</taxon>
        <taxon>Galeropsidaceae</taxon>
        <taxon>Panaeolus</taxon>
    </lineage>
</organism>
<proteinExistence type="inferred from homology"/>
<evidence type="ECO:0000256" key="2">
    <source>
        <dbReference type="ARBA" id="ARBA00023002"/>
    </source>
</evidence>
<dbReference type="Proteomes" id="UP000284842">
    <property type="component" value="Unassembled WGS sequence"/>
</dbReference>
<gene>
    <name evidence="3" type="ORF">CVT24_002524</name>
</gene>
<keyword evidence="2" id="KW-0560">Oxidoreductase</keyword>
<evidence type="ECO:0000313" key="4">
    <source>
        <dbReference type="Proteomes" id="UP000284842"/>
    </source>
</evidence>
<reference evidence="3 4" key="1">
    <citation type="journal article" date="2018" name="Evol. Lett.">
        <title>Horizontal gene cluster transfer increased hallucinogenic mushroom diversity.</title>
        <authorList>
            <person name="Reynolds H.T."/>
            <person name="Vijayakumar V."/>
            <person name="Gluck-Thaler E."/>
            <person name="Korotkin H.B."/>
            <person name="Matheny P.B."/>
            <person name="Slot J.C."/>
        </authorList>
    </citation>
    <scope>NUCLEOTIDE SEQUENCE [LARGE SCALE GENOMIC DNA]</scope>
    <source>
        <strain evidence="3 4">2629</strain>
    </source>
</reference>
<sequence length="300" mass="32179">MSNLPNAPTPIQSIIAASTSPHSIIPTRTAFSQFSLLGRTALVTGARRGLGLEYALVLAEAGAVVYCMDIDEQAGDEWEAVKKWVDGLGELGDDFGVVAGRRAGNDIQLQVEGEGTTRTRTSRKGRMEYVCGDIGDKAGVEWIVERIVEVEGGIDVCVANAAIMGSAPCLEYEEGEMRKILEINVMGTLFTAQAVGKQMEKLGIRGSIILIASLAGSLASKLNSWIRSRDVHDHTPYPITHSTCSSSGIASMMKAAVDAYPNIRDMASNNPLQRIAMPEEMRGVVLWLASDAGAYMTGRE</sequence>
<evidence type="ECO:0000256" key="1">
    <source>
        <dbReference type="ARBA" id="ARBA00006484"/>
    </source>
</evidence>
<comment type="similarity">
    <text evidence="1">Belongs to the short-chain dehydrogenases/reductases (SDR) family.</text>
</comment>
<protein>
    <recommendedName>
        <fullName evidence="5">NAD(P)-binding protein</fullName>
    </recommendedName>
</protein>
<keyword evidence="4" id="KW-1185">Reference proteome</keyword>
<dbReference type="AlphaFoldDB" id="A0A409YTW4"/>
<dbReference type="Pfam" id="PF00106">
    <property type="entry name" value="adh_short"/>
    <property type="match status" value="1"/>
</dbReference>
<dbReference type="InterPro" id="IPR036291">
    <property type="entry name" value="NAD(P)-bd_dom_sf"/>
</dbReference>
<accession>A0A409YTW4</accession>
<dbReference type="EMBL" id="NHTK01000651">
    <property type="protein sequence ID" value="PPR06433.1"/>
    <property type="molecule type" value="Genomic_DNA"/>
</dbReference>
<name>A0A409YTW4_9AGAR</name>
<evidence type="ECO:0008006" key="5">
    <source>
        <dbReference type="Google" id="ProtNLM"/>
    </source>
</evidence>
<dbReference type="GO" id="GO:0050664">
    <property type="term" value="F:oxidoreductase activity, acting on NAD(P)H, oxygen as acceptor"/>
    <property type="evidence" value="ECO:0007669"/>
    <property type="project" value="TreeGrafter"/>
</dbReference>
<dbReference type="GO" id="GO:0016616">
    <property type="term" value="F:oxidoreductase activity, acting on the CH-OH group of donors, NAD or NADP as acceptor"/>
    <property type="evidence" value="ECO:0007669"/>
    <property type="project" value="UniProtKB-ARBA"/>
</dbReference>
<evidence type="ECO:0000313" key="3">
    <source>
        <dbReference type="EMBL" id="PPR06433.1"/>
    </source>
</evidence>